<dbReference type="Proteomes" id="UP000184418">
    <property type="component" value="Unassembled WGS sequence"/>
</dbReference>
<feature type="signal peptide" evidence="1">
    <location>
        <begin position="1"/>
        <end position="19"/>
    </location>
</feature>
<sequence>MVSSLLPALAALLSGFLPASAPAVSASVPAFATALSQPATLNFWREVPAAEARRLGKPRLAPTRYRVFRLDLAGLQKELARADASSGPTVLLPLPNGTWPAFQLCLSGVMAPALAAKYPELRTYAGHAVAAPADYVRLETTPAGLRAMLVCAGRTYLLEPYRAGDTRHYICFDKALLPAGSKQPFEVPGRPVR</sequence>
<keyword evidence="3" id="KW-1185">Reference proteome</keyword>
<dbReference type="OrthoDB" id="1255371at2"/>
<dbReference type="RefSeq" id="WP_073109192.1">
    <property type="nucleotide sequence ID" value="NZ_FQYN01000004.1"/>
</dbReference>
<dbReference type="STRING" id="1121955.SAMN02745146_2292"/>
<evidence type="ECO:0000256" key="1">
    <source>
        <dbReference type="SAM" id="SignalP"/>
    </source>
</evidence>
<dbReference type="EMBL" id="FQYN01000004">
    <property type="protein sequence ID" value="SHJ10312.1"/>
    <property type="molecule type" value="Genomic_DNA"/>
</dbReference>
<evidence type="ECO:0000313" key="2">
    <source>
        <dbReference type="EMBL" id="SHJ10312.1"/>
    </source>
</evidence>
<reference evidence="2 3" key="1">
    <citation type="submission" date="2016-11" db="EMBL/GenBank/DDBJ databases">
        <authorList>
            <person name="Jaros S."/>
            <person name="Januszkiewicz K."/>
            <person name="Wedrychowicz H."/>
        </authorList>
    </citation>
    <scope>NUCLEOTIDE SEQUENCE [LARGE SCALE GENOMIC DNA]</scope>
    <source>
        <strain evidence="2 3">DSM 21074</strain>
    </source>
</reference>
<accession>A0A1M6GK65</accession>
<gene>
    <name evidence="2" type="ORF">SAMN02745146_2292</name>
</gene>
<proteinExistence type="predicted"/>
<keyword evidence="1" id="KW-0732">Signal</keyword>
<protein>
    <submittedName>
        <fullName evidence="2">Uncharacterized protein</fullName>
    </submittedName>
</protein>
<name>A0A1M6GK65_9BACT</name>
<organism evidence="2 3">
    <name type="scientific">Hymenobacter daecheongensis DSM 21074</name>
    <dbReference type="NCBI Taxonomy" id="1121955"/>
    <lineage>
        <taxon>Bacteria</taxon>
        <taxon>Pseudomonadati</taxon>
        <taxon>Bacteroidota</taxon>
        <taxon>Cytophagia</taxon>
        <taxon>Cytophagales</taxon>
        <taxon>Hymenobacteraceae</taxon>
        <taxon>Hymenobacter</taxon>
    </lineage>
</organism>
<feature type="chain" id="PRO_5012432225" evidence="1">
    <location>
        <begin position="20"/>
        <end position="193"/>
    </location>
</feature>
<evidence type="ECO:0000313" key="3">
    <source>
        <dbReference type="Proteomes" id="UP000184418"/>
    </source>
</evidence>
<dbReference type="AlphaFoldDB" id="A0A1M6GK65"/>